<dbReference type="Proteomes" id="UP000256269">
    <property type="component" value="Unassembled WGS sequence"/>
</dbReference>
<organism evidence="1 2">
    <name type="scientific">Kutzneria buriramensis</name>
    <dbReference type="NCBI Taxonomy" id="1045776"/>
    <lineage>
        <taxon>Bacteria</taxon>
        <taxon>Bacillati</taxon>
        <taxon>Actinomycetota</taxon>
        <taxon>Actinomycetes</taxon>
        <taxon>Pseudonocardiales</taxon>
        <taxon>Pseudonocardiaceae</taxon>
        <taxon>Kutzneria</taxon>
    </lineage>
</organism>
<proteinExistence type="predicted"/>
<name>A0A3E0GWB1_9PSEU</name>
<comment type="caution">
    <text evidence="1">The sequence shown here is derived from an EMBL/GenBank/DDBJ whole genome shotgun (WGS) entry which is preliminary data.</text>
</comment>
<evidence type="ECO:0000313" key="1">
    <source>
        <dbReference type="EMBL" id="REH31157.1"/>
    </source>
</evidence>
<gene>
    <name evidence="1" type="ORF">BCF44_122180</name>
</gene>
<dbReference type="RefSeq" id="WP_147328921.1">
    <property type="nucleotide sequence ID" value="NZ_CP144376.1"/>
</dbReference>
<keyword evidence="2" id="KW-1185">Reference proteome</keyword>
<accession>A0A3E0GWB1</accession>
<reference evidence="1 2" key="1">
    <citation type="submission" date="2018-08" db="EMBL/GenBank/DDBJ databases">
        <title>Genomic Encyclopedia of Archaeal and Bacterial Type Strains, Phase II (KMG-II): from individual species to whole genera.</title>
        <authorList>
            <person name="Goeker M."/>
        </authorList>
    </citation>
    <scope>NUCLEOTIDE SEQUENCE [LARGE SCALE GENOMIC DNA]</scope>
    <source>
        <strain evidence="1 2">DSM 45791</strain>
    </source>
</reference>
<dbReference type="AlphaFoldDB" id="A0A3E0GWB1"/>
<sequence>MNPPHDDARADVVVSLRAAALRTETIADQIRDLRPADGSDLFGNSQLSATVGAFVQAWARAVTGQAARVSALADDIEKTYPHQPGGELP</sequence>
<evidence type="ECO:0000313" key="2">
    <source>
        <dbReference type="Proteomes" id="UP000256269"/>
    </source>
</evidence>
<dbReference type="EMBL" id="QUNO01000022">
    <property type="protein sequence ID" value="REH31157.1"/>
    <property type="molecule type" value="Genomic_DNA"/>
</dbReference>
<protein>
    <submittedName>
        <fullName evidence="1">Uncharacterized protein</fullName>
    </submittedName>
</protein>